<dbReference type="Proteomes" id="UP001420932">
    <property type="component" value="Unassembled WGS sequence"/>
</dbReference>
<name>A0AAP0LE86_9MAGN</name>
<gene>
    <name evidence="1" type="ORF">Syun_001165</name>
</gene>
<proteinExistence type="predicted"/>
<dbReference type="EMBL" id="JBBNAF010000001">
    <property type="protein sequence ID" value="KAK9169025.1"/>
    <property type="molecule type" value="Genomic_DNA"/>
</dbReference>
<comment type="caution">
    <text evidence="1">The sequence shown here is derived from an EMBL/GenBank/DDBJ whole genome shotgun (WGS) entry which is preliminary data.</text>
</comment>
<keyword evidence="2" id="KW-1185">Reference proteome</keyword>
<evidence type="ECO:0000313" key="2">
    <source>
        <dbReference type="Proteomes" id="UP001420932"/>
    </source>
</evidence>
<dbReference type="AlphaFoldDB" id="A0AAP0LE86"/>
<protein>
    <submittedName>
        <fullName evidence="1">Uncharacterized protein</fullName>
    </submittedName>
</protein>
<evidence type="ECO:0000313" key="1">
    <source>
        <dbReference type="EMBL" id="KAK9169025.1"/>
    </source>
</evidence>
<reference evidence="1 2" key="1">
    <citation type="submission" date="2024-01" db="EMBL/GenBank/DDBJ databases">
        <title>Genome assemblies of Stephania.</title>
        <authorList>
            <person name="Yang L."/>
        </authorList>
    </citation>
    <scope>NUCLEOTIDE SEQUENCE [LARGE SCALE GENOMIC DNA]</scope>
    <source>
        <strain evidence="1">YNDBR</strain>
        <tissue evidence="1">Leaf</tissue>
    </source>
</reference>
<sequence>MNPETEQLKLEWNKKRASIVTTQWERSRTQQCTSERDNFEGVIESTAAQQARGTTLREQLRA</sequence>
<organism evidence="1 2">
    <name type="scientific">Stephania yunnanensis</name>
    <dbReference type="NCBI Taxonomy" id="152371"/>
    <lineage>
        <taxon>Eukaryota</taxon>
        <taxon>Viridiplantae</taxon>
        <taxon>Streptophyta</taxon>
        <taxon>Embryophyta</taxon>
        <taxon>Tracheophyta</taxon>
        <taxon>Spermatophyta</taxon>
        <taxon>Magnoliopsida</taxon>
        <taxon>Ranunculales</taxon>
        <taxon>Menispermaceae</taxon>
        <taxon>Menispermoideae</taxon>
        <taxon>Cissampelideae</taxon>
        <taxon>Stephania</taxon>
    </lineage>
</organism>
<accession>A0AAP0LE86</accession>